<proteinExistence type="predicted"/>
<dbReference type="RefSeq" id="WP_015159929.1">
    <property type="nucleotide sequence ID" value="NC_019697.1"/>
</dbReference>
<evidence type="ECO:0000313" key="4">
    <source>
        <dbReference type="Proteomes" id="UP000010366"/>
    </source>
</evidence>
<protein>
    <recommendedName>
        <fullName evidence="2">Peptidase A2 domain-containing protein</fullName>
    </recommendedName>
</protein>
<dbReference type="AlphaFoldDB" id="K9UGM6"/>
<keyword evidence="1" id="KW-0732">Signal</keyword>
<dbReference type="EMBL" id="CP003600">
    <property type="protein sequence ID" value="AFY93783.1"/>
    <property type="molecule type" value="Genomic_DNA"/>
</dbReference>
<dbReference type="InterPro" id="IPR001995">
    <property type="entry name" value="Peptidase_A2_cat"/>
</dbReference>
<dbReference type="STRING" id="1173020.Cha6605_2744"/>
<dbReference type="OrthoDB" id="9822965at2"/>
<feature type="signal peptide" evidence="1">
    <location>
        <begin position="1"/>
        <end position="26"/>
    </location>
</feature>
<name>K9UGM6_CHAP6</name>
<feature type="chain" id="PRO_5003936398" description="Peptidase A2 domain-containing protein" evidence="1">
    <location>
        <begin position="27"/>
        <end position="205"/>
    </location>
</feature>
<dbReference type="KEGG" id="cmp:Cha6605_2744"/>
<evidence type="ECO:0000313" key="3">
    <source>
        <dbReference type="EMBL" id="AFY93783.1"/>
    </source>
</evidence>
<sequence length="205" mass="20451">MNIKNISLATISTLGLMLLASNPVRAQRFVDIIGNPPYGSDPVNGVVGSGATPGRTTKITFAEGVQSRINAASANLTAASVSGTQTVAGNSIEVDAGAAATALAVINAPLNSNPPERDALVAALGGGIPAQQLAQSMVGLRSGDGSIDPVILTAAVSAYNNYITSLTRSAAAQQSTSGIDAYIRSLPPGQKAAQAILGSLLAAAR</sequence>
<reference evidence="3 4" key="1">
    <citation type="submission" date="2012-05" db="EMBL/GenBank/DDBJ databases">
        <title>Finished chromosome of genome of Chamaesiphon sp. PCC 6605.</title>
        <authorList>
            <consortium name="US DOE Joint Genome Institute"/>
            <person name="Gugger M."/>
            <person name="Coursin T."/>
            <person name="Rippka R."/>
            <person name="Tandeau De Marsac N."/>
            <person name="Huntemann M."/>
            <person name="Wei C.-L."/>
            <person name="Han J."/>
            <person name="Detter J.C."/>
            <person name="Han C."/>
            <person name="Tapia R."/>
            <person name="Chen A."/>
            <person name="Kyrpides N."/>
            <person name="Mavromatis K."/>
            <person name="Markowitz V."/>
            <person name="Szeto E."/>
            <person name="Ivanova N."/>
            <person name="Pagani I."/>
            <person name="Pati A."/>
            <person name="Goodwin L."/>
            <person name="Nordberg H.P."/>
            <person name="Cantor M.N."/>
            <person name="Hua S.X."/>
            <person name="Woyke T."/>
            <person name="Kerfeld C.A."/>
        </authorList>
    </citation>
    <scope>NUCLEOTIDE SEQUENCE [LARGE SCALE GENOMIC DNA]</scope>
    <source>
        <strain evidence="4">ATCC 27169 / PCC 6605</strain>
    </source>
</reference>
<gene>
    <name evidence="3" type="ORF">Cha6605_2744</name>
</gene>
<keyword evidence="4" id="KW-1185">Reference proteome</keyword>
<feature type="domain" description="Peptidase A2" evidence="2">
    <location>
        <begin position="90"/>
        <end position="170"/>
    </location>
</feature>
<dbReference type="HOGENOM" id="CLU_1335558_0_0_3"/>
<dbReference type="PROSITE" id="PS50175">
    <property type="entry name" value="ASP_PROT_RETROV"/>
    <property type="match status" value="1"/>
</dbReference>
<dbReference type="Proteomes" id="UP000010366">
    <property type="component" value="Chromosome"/>
</dbReference>
<organism evidence="3 4">
    <name type="scientific">Chamaesiphon minutus (strain ATCC 27169 / PCC 6605)</name>
    <dbReference type="NCBI Taxonomy" id="1173020"/>
    <lineage>
        <taxon>Bacteria</taxon>
        <taxon>Bacillati</taxon>
        <taxon>Cyanobacteriota</taxon>
        <taxon>Cyanophyceae</taxon>
        <taxon>Gomontiellales</taxon>
        <taxon>Chamaesiphonaceae</taxon>
        <taxon>Chamaesiphon</taxon>
    </lineage>
</organism>
<evidence type="ECO:0000256" key="1">
    <source>
        <dbReference type="SAM" id="SignalP"/>
    </source>
</evidence>
<dbReference type="GO" id="GO:0004190">
    <property type="term" value="F:aspartic-type endopeptidase activity"/>
    <property type="evidence" value="ECO:0007669"/>
    <property type="project" value="InterPro"/>
</dbReference>
<evidence type="ECO:0000259" key="2">
    <source>
        <dbReference type="PROSITE" id="PS50175"/>
    </source>
</evidence>
<accession>K9UGM6</accession>
<dbReference type="GO" id="GO:0006508">
    <property type="term" value="P:proteolysis"/>
    <property type="evidence" value="ECO:0007669"/>
    <property type="project" value="InterPro"/>
</dbReference>